<reference evidence="1" key="1">
    <citation type="journal article" date="2021" name="Proc. Natl. Acad. Sci. U.S.A.">
        <title>A Catalog of Tens of Thousands of Viruses from Human Metagenomes Reveals Hidden Associations with Chronic Diseases.</title>
        <authorList>
            <person name="Tisza M.J."/>
            <person name="Buck C.B."/>
        </authorList>
    </citation>
    <scope>NUCLEOTIDE SEQUENCE</scope>
    <source>
        <strain evidence="1">CtsNK10</strain>
    </source>
</reference>
<accession>A0A8S5NKR1</accession>
<organism evidence="1">
    <name type="scientific">Podoviridae sp. ctsNK10</name>
    <dbReference type="NCBI Taxonomy" id="2826582"/>
    <lineage>
        <taxon>Viruses</taxon>
        <taxon>Duplodnaviria</taxon>
        <taxon>Heunggongvirae</taxon>
        <taxon>Uroviricota</taxon>
        <taxon>Caudoviricetes</taxon>
    </lineage>
</organism>
<name>A0A8S5NKR1_9CAUD</name>
<evidence type="ECO:0000313" key="1">
    <source>
        <dbReference type="EMBL" id="DAD95326.1"/>
    </source>
</evidence>
<sequence length="34" mass="3678">MGTQMTKIALSNIVLGRTYTVKNNDGSFTTKTGE</sequence>
<protein>
    <submittedName>
        <fullName evidence="1">Uncharacterized protein</fullName>
    </submittedName>
</protein>
<dbReference type="EMBL" id="BK015191">
    <property type="protein sequence ID" value="DAD95326.1"/>
    <property type="molecule type" value="Genomic_DNA"/>
</dbReference>
<proteinExistence type="predicted"/>